<dbReference type="EMBL" id="MU266585">
    <property type="protein sequence ID" value="KAH7920373.1"/>
    <property type="molecule type" value="Genomic_DNA"/>
</dbReference>
<gene>
    <name evidence="1" type="ORF">BV22DRAFT_1050394</name>
</gene>
<proteinExistence type="predicted"/>
<evidence type="ECO:0000313" key="1">
    <source>
        <dbReference type="EMBL" id="KAH7920373.1"/>
    </source>
</evidence>
<accession>A0ACB8B5A6</accession>
<sequence length="219" mass="24554">MVVSLPSSEQRYFYGYHIEPEWSQTYVRSRLKDDTRTGAFTSRGLRCLKEETGIFALDIEDAKEYGQTEIRERMTFALTISERESWEKRPTQCNLACLVSIYPTSRTFEARVFWKLREWLNVARRTFKAARISSMGGDLGVFGTGVWVGGVVISVAGDSSADTPFTSYTGQWGATTPGAGESGERAGHKPTIPECKVQTPMRLTKYSCLHHSQRPSAST</sequence>
<organism evidence="1 2">
    <name type="scientific">Leucogyrophana mollusca</name>
    <dbReference type="NCBI Taxonomy" id="85980"/>
    <lineage>
        <taxon>Eukaryota</taxon>
        <taxon>Fungi</taxon>
        <taxon>Dikarya</taxon>
        <taxon>Basidiomycota</taxon>
        <taxon>Agaricomycotina</taxon>
        <taxon>Agaricomycetes</taxon>
        <taxon>Agaricomycetidae</taxon>
        <taxon>Boletales</taxon>
        <taxon>Boletales incertae sedis</taxon>
        <taxon>Leucogyrophana</taxon>
    </lineage>
</organism>
<keyword evidence="2" id="KW-1185">Reference proteome</keyword>
<reference evidence="1" key="1">
    <citation type="journal article" date="2021" name="New Phytol.">
        <title>Evolutionary innovations through gain and loss of genes in the ectomycorrhizal Boletales.</title>
        <authorList>
            <person name="Wu G."/>
            <person name="Miyauchi S."/>
            <person name="Morin E."/>
            <person name="Kuo A."/>
            <person name="Drula E."/>
            <person name="Varga T."/>
            <person name="Kohler A."/>
            <person name="Feng B."/>
            <person name="Cao Y."/>
            <person name="Lipzen A."/>
            <person name="Daum C."/>
            <person name="Hundley H."/>
            <person name="Pangilinan J."/>
            <person name="Johnson J."/>
            <person name="Barry K."/>
            <person name="LaButti K."/>
            <person name="Ng V."/>
            <person name="Ahrendt S."/>
            <person name="Min B."/>
            <person name="Choi I.G."/>
            <person name="Park H."/>
            <person name="Plett J.M."/>
            <person name="Magnuson J."/>
            <person name="Spatafora J.W."/>
            <person name="Nagy L.G."/>
            <person name="Henrissat B."/>
            <person name="Grigoriev I.V."/>
            <person name="Yang Z.L."/>
            <person name="Xu J."/>
            <person name="Martin F.M."/>
        </authorList>
    </citation>
    <scope>NUCLEOTIDE SEQUENCE</scope>
    <source>
        <strain evidence="1">KUC20120723A-06</strain>
    </source>
</reference>
<comment type="caution">
    <text evidence="1">The sequence shown here is derived from an EMBL/GenBank/DDBJ whole genome shotgun (WGS) entry which is preliminary data.</text>
</comment>
<dbReference type="Proteomes" id="UP000790709">
    <property type="component" value="Unassembled WGS sequence"/>
</dbReference>
<name>A0ACB8B5A6_9AGAM</name>
<evidence type="ECO:0000313" key="2">
    <source>
        <dbReference type="Proteomes" id="UP000790709"/>
    </source>
</evidence>
<protein>
    <submittedName>
        <fullName evidence="1">Uncharacterized protein</fullName>
    </submittedName>
</protein>